<accession>A0A4V2PRT3</accession>
<name>A0A4V2PRT3_9BACT</name>
<evidence type="ECO:0000313" key="1">
    <source>
        <dbReference type="EMBL" id="TCK60061.1"/>
    </source>
</evidence>
<dbReference type="AlphaFoldDB" id="A0A4V2PRT3"/>
<dbReference type="OrthoDB" id="1665961at2"/>
<dbReference type="EMBL" id="SMGG01000005">
    <property type="protein sequence ID" value="TCK60061.1"/>
    <property type="molecule type" value="Genomic_DNA"/>
</dbReference>
<protein>
    <recommendedName>
        <fullName evidence="3">PAS domain-containing protein</fullName>
    </recommendedName>
</protein>
<dbReference type="Proteomes" id="UP000294614">
    <property type="component" value="Unassembled WGS sequence"/>
</dbReference>
<keyword evidence="2" id="KW-1185">Reference proteome</keyword>
<sequence>METAVQKTREEVVEAFRMMWGTYPAPVMLITYKHEIVAVNELCASYGTPLGVKCSSLGEAGSHSHCVAAEARRSGKPARKVCYVPSMDMVYDGYWIPVEGEYMIHFGNDITEHVDAERYKNLR</sequence>
<organism evidence="1 2">
    <name type="scientific">Seleniivibrio woodruffii</name>
    <dbReference type="NCBI Taxonomy" id="1078050"/>
    <lineage>
        <taxon>Bacteria</taxon>
        <taxon>Pseudomonadati</taxon>
        <taxon>Deferribacterota</taxon>
        <taxon>Deferribacteres</taxon>
        <taxon>Deferribacterales</taxon>
        <taxon>Geovibrionaceae</taxon>
        <taxon>Seleniivibrio</taxon>
    </lineage>
</organism>
<evidence type="ECO:0000313" key="2">
    <source>
        <dbReference type="Proteomes" id="UP000294614"/>
    </source>
</evidence>
<comment type="caution">
    <text evidence="1">The sequence shown here is derived from an EMBL/GenBank/DDBJ whole genome shotgun (WGS) entry which is preliminary data.</text>
</comment>
<gene>
    <name evidence="1" type="ORF">C8D98_2237</name>
</gene>
<dbReference type="RefSeq" id="WP_132874205.1">
    <property type="nucleotide sequence ID" value="NZ_JAJUHT010000009.1"/>
</dbReference>
<reference evidence="1 2" key="1">
    <citation type="submission" date="2019-03" db="EMBL/GenBank/DDBJ databases">
        <title>Genomic Encyclopedia of Type Strains, Phase IV (KMG-IV): sequencing the most valuable type-strain genomes for metagenomic binning, comparative biology and taxonomic classification.</title>
        <authorList>
            <person name="Goeker M."/>
        </authorList>
    </citation>
    <scope>NUCLEOTIDE SEQUENCE [LARGE SCALE GENOMIC DNA]</scope>
    <source>
        <strain evidence="1 2">DSM 24984</strain>
    </source>
</reference>
<evidence type="ECO:0008006" key="3">
    <source>
        <dbReference type="Google" id="ProtNLM"/>
    </source>
</evidence>
<proteinExistence type="predicted"/>